<comment type="caution">
    <text evidence="4">The sequence shown here is derived from an EMBL/GenBank/DDBJ whole genome shotgun (WGS) entry which is preliminary data.</text>
</comment>
<dbReference type="AlphaFoldDB" id="A0A6L3NM82"/>
<accession>A0A6L3NM82</accession>
<dbReference type="GO" id="GO:0003677">
    <property type="term" value="F:DNA binding"/>
    <property type="evidence" value="ECO:0007669"/>
    <property type="project" value="UniProtKB-UniRule"/>
</dbReference>
<dbReference type="Gene3D" id="1.10.357.10">
    <property type="entry name" value="Tetracycline Repressor, domain 2"/>
    <property type="match status" value="1"/>
</dbReference>
<evidence type="ECO:0000313" key="5">
    <source>
        <dbReference type="Proteomes" id="UP000473571"/>
    </source>
</evidence>
<gene>
    <name evidence="4" type="ORF">F7R13_05345</name>
</gene>
<keyword evidence="1 2" id="KW-0238">DNA-binding</keyword>
<evidence type="ECO:0000256" key="1">
    <source>
        <dbReference type="ARBA" id="ARBA00023125"/>
    </source>
</evidence>
<name>A0A6L3NM82_9BURK</name>
<dbReference type="InterPro" id="IPR001647">
    <property type="entry name" value="HTH_TetR"/>
</dbReference>
<dbReference type="PROSITE" id="PS50977">
    <property type="entry name" value="HTH_TETR_2"/>
    <property type="match status" value="1"/>
</dbReference>
<proteinExistence type="predicted"/>
<dbReference type="SUPFAM" id="SSF46689">
    <property type="entry name" value="Homeodomain-like"/>
    <property type="match status" value="1"/>
</dbReference>
<dbReference type="InterPro" id="IPR009057">
    <property type="entry name" value="Homeodomain-like_sf"/>
</dbReference>
<dbReference type="Pfam" id="PF00440">
    <property type="entry name" value="TetR_N"/>
    <property type="match status" value="1"/>
</dbReference>
<sequence>MSGRERLLDAAIDLFATGGIANTTVAQIAAADKVTSAMVHYWFETREKLYDAIVDERLVPHPAALPSSDVMYRSKSSVRCADTSCSAVL</sequence>
<dbReference type="EMBL" id="VZOL01000033">
    <property type="protein sequence ID" value="KAB0685233.1"/>
    <property type="molecule type" value="Genomic_DNA"/>
</dbReference>
<organism evidence="4 5">
    <name type="scientific">Burkholderia territorii</name>
    <dbReference type="NCBI Taxonomy" id="1503055"/>
    <lineage>
        <taxon>Bacteria</taxon>
        <taxon>Pseudomonadati</taxon>
        <taxon>Pseudomonadota</taxon>
        <taxon>Betaproteobacteria</taxon>
        <taxon>Burkholderiales</taxon>
        <taxon>Burkholderiaceae</taxon>
        <taxon>Burkholderia</taxon>
        <taxon>Burkholderia cepacia complex</taxon>
    </lineage>
</organism>
<feature type="DNA-binding region" description="H-T-H motif" evidence="2">
    <location>
        <begin position="24"/>
        <end position="43"/>
    </location>
</feature>
<evidence type="ECO:0000259" key="3">
    <source>
        <dbReference type="PROSITE" id="PS50977"/>
    </source>
</evidence>
<protein>
    <submittedName>
        <fullName evidence="4">TetR family transcriptional regulator</fullName>
    </submittedName>
</protein>
<feature type="domain" description="HTH tetR-type" evidence="3">
    <location>
        <begin position="1"/>
        <end position="61"/>
    </location>
</feature>
<reference evidence="4 5" key="1">
    <citation type="submission" date="2019-09" db="EMBL/GenBank/DDBJ databases">
        <title>Draft genome sequences of 48 bacterial type strains from the CCUG.</title>
        <authorList>
            <person name="Tunovic T."/>
            <person name="Pineiro-Iglesias B."/>
            <person name="Unosson C."/>
            <person name="Inganas E."/>
            <person name="Ohlen M."/>
            <person name="Cardew S."/>
            <person name="Jensie-Markopoulos S."/>
            <person name="Salva-Serra F."/>
            <person name="Jaen-Luchoro D."/>
            <person name="Karlsson R."/>
            <person name="Svensson-Stadler L."/>
            <person name="Chun J."/>
            <person name="Moore E."/>
        </authorList>
    </citation>
    <scope>NUCLEOTIDE SEQUENCE [LARGE SCALE GENOMIC DNA]</scope>
    <source>
        <strain evidence="4 5">CCUG 65687</strain>
    </source>
</reference>
<evidence type="ECO:0000313" key="4">
    <source>
        <dbReference type="EMBL" id="KAB0685233.1"/>
    </source>
</evidence>
<evidence type="ECO:0000256" key="2">
    <source>
        <dbReference type="PROSITE-ProRule" id="PRU00335"/>
    </source>
</evidence>
<dbReference type="Proteomes" id="UP000473571">
    <property type="component" value="Unassembled WGS sequence"/>
</dbReference>